<dbReference type="KEGG" id="mik:FOE78_11920"/>
<dbReference type="AlphaFoldDB" id="A0A516Q5P7"/>
<evidence type="ECO:0000313" key="6">
    <source>
        <dbReference type="Proteomes" id="UP000319263"/>
    </source>
</evidence>
<protein>
    <submittedName>
        <fullName evidence="5">3-carboxy-cis,cis-muconate cycloisomerase</fullName>
    </submittedName>
</protein>
<dbReference type="GO" id="GO:0016829">
    <property type="term" value="F:lyase activity"/>
    <property type="evidence" value="ECO:0007669"/>
    <property type="project" value="UniProtKB-KW"/>
</dbReference>
<dbReference type="PANTHER" id="PTHR43172">
    <property type="entry name" value="ADENYLOSUCCINATE LYASE"/>
    <property type="match status" value="1"/>
</dbReference>
<dbReference type="SUPFAM" id="SSF48557">
    <property type="entry name" value="L-aspartase-like"/>
    <property type="match status" value="1"/>
</dbReference>
<keyword evidence="1" id="KW-0456">Lyase</keyword>
<dbReference type="InterPro" id="IPR020557">
    <property type="entry name" value="Fumarate_lyase_CS"/>
</dbReference>
<keyword evidence="5" id="KW-0413">Isomerase</keyword>
<keyword evidence="6" id="KW-1185">Reference proteome</keyword>
<dbReference type="Proteomes" id="UP000319263">
    <property type="component" value="Chromosome"/>
</dbReference>
<comment type="similarity">
    <text evidence="2">Belongs to the class-II fumarase/aspartase family.</text>
</comment>
<dbReference type="Gene3D" id="1.20.200.10">
    <property type="entry name" value="Fumarase/aspartase (Central domain)"/>
    <property type="match status" value="1"/>
</dbReference>
<evidence type="ECO:0000256" key="3">
    <source>
        <dbReference type="SAM" id="MobiDB-lite"/>
    </source>
</evidence>
<proteinExistence type="inferred from homology"/>
<dbReference type="PANTHER" id="PTHR43172:SF2">
    <property type="entry name" value="ADENYLOSUCCINATE LYASE C-TERMINAL DOMAIN-CONTAINING PROTEIN"/>
    <property type="match status" value="1"/>
</dbReference>
<dbReference type="InterPro" id="IPR008948">
    <property type="entry name" value="L-Aspartase-like"/>
</dbReference>
<dbReference type="GO" id="GO:0016853">
    <property type="term" value="F:isomerase activity"/>
    <property type="evidence" value="ECO:0007669"/>
    <property type="project" value="UniProtKB-KW"/>
</dbReference>
<feature type="region of interest" description="Disordered" evidence="3">
    <location>
        <begin position="231"/>
        <end position="250"/>
    </location>
</feature>
<evidence type="ECO:0000259" key="4">
    <source>
        <dbReference type="Pfam" id="PF00206"/>
    </source>
</evidence>
<dbReference type="OrthoDB" id="9768878at2"/>
<dbReference type="PRINTS" id="PR00149">
    <property type="entry name" value="FUMRATELYASE"/>
</dbReference>
<dbReference type="EMBL" id="CP041692">
    <property type="protein sequence ID" value="QDP98758.1"/>
    <property type="molecule type" value="Genomic_DNA"/>
</dbReference>
<evidence type="ECO:0000256" key="1">
    <source>
        <dbReference type="ARBA" id="ARBA00023239"/>
    </source>
</evidence>
<reference evidence="5 6" key="1">
    <citation type="submission" date="2019-07" db="EMBL/GenBank/DDBJ databases">
        <title>Microlunatus dokdonensis sp. nov. isolated from the rhizospheric soil of the wild plant Elymus tsukushiensis.</title>
        <authorList>
            <person name="Ghim S.-Y."/>
            <person name="Hwang Y.-J."/>
            <person name="Son J.-S."/>
            <person name="Shin J.-H."/>
        </authorList>
    </citation>
    <scope>NUCLEOTIDE SEQUENCE [LARGE SCALE GENOMIC DNA]</scope>
    <source>
        <strain evidence="5 6">KUDC0627</strain>
    </source>
</reference>
<dbReference type="InterPro" id="IPR000362">
    <property type="entry name" value="Fumarate_lyase_fam"/>
</dbReference>
<dbReference type="PROSITE" id="PS00163">
    <property type="entry name" value="FUMARATE_LYASES"/>
    <property type="match status" value="1"/>
</dbReference>
<evidence type="ECO:0000256" key="2">
    <source>
        <dbReference type="ARBA" id="ARBA00034772"/>
    </source>
</evidence>
<feature type="domain" description="Fumarate lyase N-terminal" evidence="4">
    <location>
        <begin position="50"/>
        <end position="310"/>
    </location>
</feature>
<organism evidence="5 6">
    <name type="scientific">Microlunatus elymi</name>
    <dbReference type="NCBI Taxonomy" id="2596828"/>
    <lineage>
        <taxon>Bacteria</taxon>
        <taxon>Bacillati</taxon>
        <taxon>Actinomycetota</taxon>
        <taxon>Actinomycetes</taxon>
        <taxon>Propionibacteriales</taxon>
        <taxon>Propionibacteriaceae</taxon>
        <taxon>Microlunatus</taxon>
    </lineage>
</organism>
<evidence type="ECO:0000313" key="5">
    <source>
        <dbReference type="EMBL" id="QDP98758.1"/>
    </source>
</evidence>
<dbReference type="Pfam" id="PF00206">
    <property type="entry name" value="Lyase_1"/>
    <property type="match status" value="1"/>
</dbReference>
<name>A0A516Q5P7_9ACTN</name>
<gene>
    <name evidence="5" type="ORF">FOE78_11920</name>
</gene>
<sequence length="425" mass="45146">MVCVSTCACRARLRRCGLPSPDPFWPGDHRAGAVFTARALIDAMITVERCWLESLADAGIAEAAQPELITPEVITDADLERIFTESEAAGNPVPALLRHLRDRLPEATAEWLHRGLTSQDVVDSAMMIMVGDVLAELDLQLGRQTEVLCRLADEHRDDVMPGRTLGQPAVPITFGLKAANWLTGVLDAADAIAGLGRPAQFGGAAGTMAAGTELARQARLREPATVARRLAESAARRSGLRPAPPWHTSRAPVTRIGDALADCCTAWGRIANDVITGSRPEIGELAEAAGGGSSTMPGKANPILSIMIRRAALAAPSSVERLRLAAAEATEERSPGGWHLEWTALAELSRHTLTASGQTSELVAGLRIDATRMRRNCSDDLLAEASSMITIRQSAEPPSRPDDYLGTCSLIIDAVLARASDGNKG</sequence>
<accession>A0A516Q5P7</accession>
<dbReference type="InterPro" id="IPR022761">
    <property type="entry name" value="Fumarate_lyase_N"/>
</dbReference>